<dbReference type="InterPro" id="IPR036770">
    <property type="entry name" value="Ankyrin_rpt-contain_sf"/>
</dbReference>
<dbReference type="SUPFAM" id="SSF158235">
    <property type="entry name" value="SOCS box-like"/>
    <property type="match status" value="1"/>
</dbReference>
<keyword evidence="1" id="KW-0677">Repeat</keyword>
<gene>
    <name evidence="5" type="primary">ORF90500</name>
</gene>
<feature type="repeat" description="ANK" evidence="3">
    <location>
        <begin position="112"/>
        <end position="144"/>
    </location>
</feature>
<keyword evidence="2 3" id="KW-0040">ANK repeat</keyword>
<evidence type="ECO:0000256" key="1">
    <source>
        <dbReference type="ARBA" id="ARBA00022737"/>
    </source>
</evidence>
<dbReference type="InterPro" id="IPR002110">
    <property type="entry name" value="Ankyrin_rpt"/>
</dbReference>
<dbReference type="SMART" id="SM00248">
    <property type="entry name" value="ANK"/>
    <property type="match status" value="6"/>
</dbReference>
<dbReference type="InterPro" id="IPR001496">
    <property type="entry name" value="SOCS_box"/>
</dbReference>
<evidence type="ECO:0000313" key="5">
    <source>
        <dbReference type="EMBL" id="CEK74302.1"/>
    </source>
</evidence>
<dbReference type="Gene3D" id="1.10.750.20">
    <property type="entry name" value="SOCS box"/>
    <property type="match status" value="1"/>
</dbReference>
<name>A0A0B7A141_9EUPU</name>
<dbReference type="EMBL" id="HACG01027437">
    <property type="protein sequence ID" value="CEK74302.1"/>
    <property type="molecule type" value="Transcribed_RNA"/>
</dbReference>
<evidence type="ECO:0000256" key="3">
    <source>
        <dbReference type="PROSITE-ProRule" id="PRU00023"/>
    </source>
</evidence>
<dbReference type="CDD" id="cd03716">
    <property type="entry name" value="SOCS_ASB_like"/>
    <property type="match status" value="1"/>
</dbReference>
<reference evidence="5" key="1">
    <citation type="submission" date="2014-12" db="EMBL/GenBank/DDBJ databases">
        <title>Insight into the proteome of Arion vulgaris.</title>
        <authorList>
            <person name="Aradska J."/>
            <person name="Bulat T."/>
            <person name="Smidak R."/>
            <person name="Sarate P."/>
            <person name="Gangsoo J."/>
            <person name="Sialana F."/>
            <person name="Bilban M."/>
            <person name="Lubec G."/>
        </authorList>
    </citation>
    <scope>NUCLEOTIDE SEQUENCE</scope>
    <source>
        <tissue evidence="5">Skin</tissue>
    </source>
</reference>
<dbReference type="AlphaFoldDB" id="A0A0B7A141"/>
<dbReference type="SMART" id="SM00969">
    <property type="entry name" value="SOCS_box"/>
    <property type="match status" value="1"/>
</dbReference>
<evidence type="ECO:0000259" key="4">
    <source>
        <dbReference type="PROSITE" id="PS50225"/>
    </source>
</evidence>
<dbReference type="Gene3D" id="1.25.40.20">
    <property type="entry name" value="Ankyrin repeat-containing domain"/>
    <property type="match status" value="2"/>
</dbReference>
<protein>
    <recommendedName>
        <fullName evidence="4">SOCS box domain-containing protein</fullName>
    </recommendedName>
</protein>
<accession>A0A0B7A141</accession>
<dbReference type="InterPro" id="IPR036036">
    <property type="entry name" value="SOCS_box-like_dom_sf"/>
</dbReference>
<dbReference type="PROSITE" id="PS50225">
    <property type="entry name" value="SOCS"/>
    <property type="match status" value="1"/>
</dbReference>
<dbReference type="Pfam" id="PF07525">
    <property type="entry name" value="SOCS_box"/>
    <property type="match status" value="1"/>
</dbReference>
<dbReference type="PANTHER" id="PTHR24198">
    <property type="entry name" value="ANKYRIN REPEAT AND PROTEIN KINASE DOMAIN-CONTAINING PROTEIN"/>
    <property type="match status" value="1"/>
</dbReference>
<dbReference type="PANTHER" id="PTHR24198:SF165">
    <property type="entry name" value="ANKYRIN REPEAT-CONTAINING PROTEIN-RELATED"/>
    <property type="match status" value="1"/>
</dbReference>
<proteinExistence type="predicted"/>
<dbReference type="Pfam" id="PF12796">
    <property type="entry name" value="Ank_2"/>
    <property type="match status" value="2"/>
</dbReference>
<feature type="domain" description="SOCS box" evidence="4">
    <location>
        <begin position="698"/>
        <end position="740"/>
    </location>
</feature>
<dbReference type="PROSITE" id="PS50088">
    <property type="entry name" value="ANK_REPEAT"/>
    <property type="match status" value="1"/>
</dbReference>
<dbReference type="PROSITE" id="PS50297">
    <property type="entry name" value="ANK_REP_REGION"/>
    <property type="match status" value="1"/>
</dbReference>
<evidence type="ECO:0000256" key="2">
    <source>
        <dbReference type="ARBA" id="ARBA00023043"/>
    </source>
</evidence>
<organism evidence="5">
    <name type="scientific">Arion vulgaris</name>
    <dbReference type="NCBI Taxonomy" id="1028688"/>
    <lineage>
        <taxon>Eukaryota</taxon>
        <taxon>Metazoa</taxon>
        <taxon>Spiralia</taxon>
        <taxon>Lophotrochozoa</taxon>
        <taxon>Mollusca</taxon>
        <taxon>Gastropoda</taxon>
        <taxon>Heterobranchia</taxon>
        <taxon>Euthyneura</taxon>
        <taxon>Panpulmonata</taxon>
        <taxon>Eupulmonata</taxon>
        <taxon>Stylommatophora</taxon>
        <taxon>Helicina</taxon>
        <taxon>Arionoidea</taxon>
        <taxon>Arionidae</taxon>
        <taxon>Arion</taxon>
    </lineage>
</organism>
<dbReference type="SUPFAM" id="SSF48403">
    <property type="entry name" value="Ankyrin repeat"/>
    <property type="match status" value="2"/>
</dbReference>
<dbReference type="GO" id="GO:0035556">
    <property type="term" value="P:intracellular signal transduction"/>
    <property type="evidence" value="ECO:0007669"/>
    <property type="project" value="InterPro"/>
</dbReference>
<sequence>MLYTEAMFNYMYTLYQYARSVWPASIFYGYLLTPPSEDTKETILKIISLLKCVENEKADIFKLLTSLPVDEDWLNVVDDASGYDILQHAVLFRCKDVIQFLLSSGCDPDRYTCSPPVHLAAYTGQDSILQLLLDSGSKANLRRGMCFPKPHVQISYETRYFGFTHNPVYLCGTQKLTPIQCAIRQNNLPCVQTILKKEGNDRKGLSPHVLLMYACTEGAPDCIQYFVDKYPECINRYLNGDTPLLAAVPWGEQCATILLKSGADVHLRSDGIQETALHRLYRQNIDGLFTIYDTTKYLLTTGIEQEVNAYTHLGETPLHMLVSHVSYTGGNYVDSQRQISRAELQESYQSQVVAAIQLLLEFNADPHLLNRPGLTSLSRMLHIGLKAVHQVDACVCVQTSQPDAFIQDYRHGYNSLARAMEVLFKFGSQANFACSVGHTPMILLLQILLYDDMTNVCNQHKQVLDALEVLLINGARPNISDGAQGTAYSLISAMCQRCFQTRYHDSDTHSNPSQSLREQFANVINDILVLLLRYGLEPNYLTTKLAHHYCGGAGNGLIELVKLAGIAASSFEFELVEKWIRTLLQWGADPDLEPYPSEPIICHCQSSIFLKKLGTQPIGLYIHEVKDKENLKNDAAVQRVLMLFYSSMEHMALHDSLNSMKSFIHLQSSTATSGDIPVAGLCDGSTNFLMLVSAMCEKPRSLKEIARVVIYKSLQRQLAQKVNSLPLPTVVKRYLLDIST</sequence>